<name>A0A1W9NYU1_UNCC3</name>
<dbReference type="EMBL" id="MZGJ01000005">
    <property type="protein sequence ID" value="OQX51311.1"/>
    <property type="molecule type" value="Genomic_DNA"/>
</dbReference>
<evidence type="ECO:0000259" key="2">
    <source>
        <dbReference type="SMART" id="SM00460"/>
    </source>
</evidence>
<dbReference type="Proteomes" id="UP000192520">
    <property type="component" value="Unassembled WGS sequence"/>
</dbReference>
<evidence type="ECO:0000256" key="1">
    <source>
        <dbReference type="SAM" id="SignalP"/>
    </source>
</evidence>
<proteinExistence type="predicted"/>
<feature type="signal peptide" evidence="1">
    <location>
        <begin position="1"/>
        <end position="31"/>
    </location>
</feature>
<dbReference type="InterPro" id="IPR038765">
    <property type="entry name" value="Papain-like_cys_pep_sf"/>
</dbReference>
<evidence type="ECO:0000313" key="4">
    <source>
        <dbReference type="Proteomes" id="UP000192520"/>
    </source>
</evidence>
<dbReference type="InterPro" id="IPR002931">
    <property type="entry name" value="Transglutaminase-like"/>
</dbReference>
<reference evidence="4" key="1">
    <citation type="submission" date="2017-03" db="EMBL/GenBank/DDBJ databases">
        <title>Novel pathways for hydrocarbon cycling and metabolic interdependencies in hydrothermal sediment communities.</title>
        <authorList>
            <person name="Dombrowski N."/>
            <person name="Seitz K."/>
            <person name="Teske A."/>
            <person name="Baker B."/>
        </authorList>
    </citation>
    <scope>NUCLEOTIDE SEQUENCE [LARGE SCALE GENOMIC DNA]</scope>
</reference>
<comment type="caution">
    <text evidence="3">The sequence shown here is derived from an EMBL/GenBank/DDBJ whole genome shotgun (WGS) entry which is preliminary data.</text>
</comment>
<protein>
    <recommendedName>
        <fullName evidence="2">Transglutaminase-like domain-containing protein</fullName>
    </recommendedName>
</protein>
<keyword evidence="1" id="KW-0732">Signal</keyword>
<dbReference type="AlphaFoldDB" id="A0A1W9NYU1"/>
<dbReference type="STRING" id="1968527.B5M47_01230"/>
<dbReference type="PANTHER" id="PTHR33490">
    <property type="entry name" value="BLR5614 PROTEIN-RELATED"/>
    <property type="match status" value="1"/>
</dbReference>
<dbReference type="Gene3D" id="3.10.620.30">
    <property type="match status" value="1"/>
</dbReference>
<dbReference type="PANTHER" id="PTHR33490:SF6">
    <property type="entry name" value="SLL1049 PROTEIN"/>
    <property type="match status" value="1"/>
</dbReference>
<feature type="chain" id="PRO_5012190853" description="Transglutaminase-like domain-containing protein" evidence="1">
    <location>
        <begin position="32"/>
        <end position="541"/>
    </location>
</feature>
<accession>A0A1W9NYU1</accession>
<sequence length="541" mass="61411">MNNRLIRILILTTTAFFLLTILFLPSSICVAADDFTTDYHITYTIDQAGAAAINQDITLINNTSNRYVSDYTLTVPLSKITDISAVNSQGQLKTLVEQQENSQTIKVILGSSTTGLGTKTNWTLTYHCPNFAEKRGRLWHVVIPKIQHSTSINSFQLEINASDKLGEPQFIIPLPSETNHLDNINQYKFLNAQGEKVKNSGLVADFGDYQLFSFYLTYHLSNPLDTAAVTEIALIPNFPPYQKVFIKSLSPLPKKIEKDLDGNYLATYQLKAHENAAITFQGQVAVDLSPNRAYPKTSANYYALQARYTQPAKYWETTDPAIQKIVQENVNQQMSTQQKARTLYAYVLKTLTYNSLNFEGDKSTAGQKLKRLGALGALNEPDNCVCMEFTDLLITLLRSAGIPARELDGYAYSPDISNHPKGDVLHSWVQFYDREMQKWISVDPTWESTSGRDYFTAMDTDRIIFVIKGIDSEKPYPAGSYKSEDNKETQDVKISFAQQREKGTIPFSLWKQNWENENQKVELLDKIFRWIVKTWEKIKRG</sequence>
<gene>
    <name evidence="3" type="ORF">B5M47_01230</name>
</gene>
<dbReference type="SMART" id="SM00460">
    <property type="entry name" value="TGc"/>
    <property type="match status" value="1"/>
</dbReference>
<dbReference type="Pfam" id="PF01841">
    <property type="entry name" value="Transglut_core"/>
    <property type="match status" value="1"/>
</dbReference>
<feature type="domain" description="Transglutaminase-like" evidence="2">
    <location>
        <begin position="378"/>
        <end position="446"/>
    </location>
</feature>
<dbReference type="SUPFAM" id="SSF54001">
    <property type="entry name" value="Cysteine proteinases"/>
    <property type="match status" value="1"/>
</dbReference>
<evidence type="ECO:0000313" key="3">
    <source>
        <dbReference type="EMBL" id="OQX51311.1"/>
    </source>
</evidence>
<organism evidence="3 4">
    <name type="scientific">candidate division CPR3 bacterium 4484_211</name>
    <dbReference type="NCBI Taxonomy" id="1968527"/>
    <lineage>
        <taxon>Bacteria</taxon>
        <taxon>Bacteria division CPR3</taxon>
    </lineage>
</organism>